<accession>A0A6G7PWB1</accession>
<gene>
    <name evidence="1" type="ORF">G4V39_06190</name>
</gene>
<dbReference type="KEGG" id="tav:G4V39_06190"/>
<keyword evidence="2" id="KW-1185">Reference proteome</keyword>
<protein>
    <submittedName>
        <fullName evidence="1">Uncharacterized protein</fullName>
    </submittedName>
</protein>
<evidence type="ECO:0000313" key="1">
    <source>
        <dbReference type="EMBL" id="QIJ71877.1"/>
    </source>
</evidence>
<organism evidence="1 2">
    <name type="scientific">Thermosulfuriphilus ammonigenes</name>
    <dbReference type="NCBI Taxonomy" id="1936021"/>
    <lineage>
        <taxon>Bacteria</taxon>
        <taxon>Pseudomonadati</taxon>
        <taxon>Thermodesulfobacteriota</taxon>
        <taxon>Thermodesulfobacteria</taxon>
        <taxon>Thermodesulfobacteriales</taxon>
        <taxon>Thermodesulfobacteriaceae</taxon>
        <taxon>Thermosulfuriphilus</taxon>
    </lineage>
</organism>
<reference evidence="1 2" key="1">
    <citation type="submission" date="2020-02" db="EMBL/GenBank/DDBJ databases">
        <title>Genome analysis of Thermosulfuriphilus ammonigenes ST65T, an anaerobic thermophilic chemolithoautotrophic bacterium isolated from a deep-sea hydrothermal vent.</title>
        <authorList>
            <person name="Slobodkina G."/>
            <person name="Allioux M."/>
            <person name="Merkel A."/>
            <person name="Alain K."/>
            <person name="Jebbar M."/>
            <person name="Slobodkin A."/>
        </authorList>
    </citation>
    <scope>NUCLEOTIDE SEQUENCE [LARGE SCALE GENOMIC DNA]</scope>
    <source>
        <strain evidence="1 2">ST65</strain>
    </source>
</reference>
<proteinExistence type="predicted"/>
<dbReference type="AlphaFoldDB" id="A0A6G7PWB1"/>
<sequence>MKKVWSFLAVFLMLASSVWAGEISTYGSLYGSYVNFGGSDVKDDGWAATAYLNLSDRQVHALELGLTQTRINYDTLPDLDQTDFTLAYTNTGQILKNHAIRLGFHYISSDDDLTDQGKIYFAKVTYFRPAEWNAGLEIDYSDYSDSNVDLDVFQIRPHYGFFFSAFGRRLYSETRFYYIHKDKDVGISMDNYYSLEQVFTYTVGNMDYKLAGWVGQQIFAVKNEGFVVYNLADRYLGGLEAEVGYRLENNLRLALNLNQQWLEHVGYGDKASQTIVTVSLGGSF</sequence>
<dbReference type="RefSeq" id="WP_166032095.1">
    <property type="nucleotide sequence ID" value="NZ_CP048877.1"/>
</dbReference>
<dbReference type="EMBL" id="CP048877">
    <property type="protein sequence ID" value="QIJ71877.1"/>
    <property type="molecule type" value="Genomic_DNA"/>
</dbReference>
<name>A0A6G7PWB1_9BACT</name>
<evidence type="ECO:0000313" key="2">
    <source>
        <dbReference type="Proteomes" id="UP000502179"/>
    </source>
</evidence>
<dbReference type="Proteomes" id="UP000502179">
    <property type="component" value="Chromosome"/>
</dbReference>